<evidence type="ECO:0000313" key="2">
    <source>
        <dbReference type="Proteomes" id="UP001623661"/>
    </source>
</evidence>
<gene>
    <name evidence="1" type="ORF">ACJDUH_18675</name>
</gene>
<protein>
    <submittedName>
        <fullName evidence="1">DUF3908 family protein</fullName>
    </submittedName>
</protein>
<accession>A0ABW8TYN9</accession>
<evidence type="ECO:0000313" key="1">
    <source>
        <dbReference type="EMBL" id="MFL0270108.1"/>
    </source>
</evidence>
<dbReference type="Proteomes" id="UP001623661">
    <property type="component" value="Unassembled WGS sequence"/>
</dbReference>
<proteinExistence type="predicted"/>
<comment type="caution">
    <text evidence="1">The sequence shown here is derived from an EMBL/GenBank/DDBJ whole genome shotgun (WGS) entry which is preliminary data.</text>
</comment>
<name>A0ABW8TYN9_9CLOT</name>
<dbReference type="Pfam" id="PF13048">
    <property type="entry name" value="DUF3908"/>
    <property type="match status" value="1"/>
</dbReference>
<sequence length="152" mass="18251">MLNYNEMKNYFHGRFYCNTKEAIVSKIINRAEEIVGEKDIKLFYPQNIFVEEKGFKFYVFYNNRILKVSENDNFIFTNFYNLGNIDKFILKENSKDESEKMLEIKFKDNEILIFNSYEDTNEYYKKDLASIIEEICKNIVSCKESKIISKEV</sequence>
<organism evidence="1 2">
    <name type="scientific">Candidatus Clostridium radicumherbarum</name>
    <dbReference type="NCBI Taxonomy" id="3381662"/>
    <lineage>
        <taxon>Bacteria</taxon>
        <taxon>Bacillati</taxon>
        <taxon>Bacillota</taxon>
        <taxon>Clostridia</taxon>
        <taxon>Eubacteriales</taxon>
        <taxon>Clostridiaceae</taxon>
        <taxon>Clostridium</taxon>
    </lineage>
</organism>
<reference evidence="1 2" key="1">
    <citation type="submission" date="2024-11" db="EMBL/GenBank/DDBJ databases">
        <authorList>
            <person name="Heng Y.C."/>
            <person name="Lim A.C.H."/>
            <person name="Lee J.K.Y."/>
            <person name="Kittelmann S."/>
        </authorList>
    </citation>
    <scope>NUCLEOTIDE SEQUENCE [LARGE SCALE GENOMIC DNA]</scope>
    <source>
        <strain evidence="1 2">WILCCON 0202</strain>
    </source>
</reference>
<dbReference type="InterPro" id="IPR025020">
    <property type="entry name" value="DUF3908"/>
</dbReference>
<dbReference type="RefSeq" id="WP_406766740.1">
    <property type="nucleotide sequence ID" value="NZ_JBJHZY010000006.1"/>
</dbReference>
<keyword evidence="2" id="KW-1185">Reference proteome</keyword>
<dbReference type="EMBL" id="JBJHZY010000006">
    <property type="protein sequence ID" value="MFL0270108.1"/>
    <property type="molecule type" value="Genomic_DNA"/>
</dbReference>